<evidence type="ECO:0000313" key="10">
    <source>
        <dbReference type="Proteomes" id="UP000279457"/>
    </source>
</evidence>
<name>A0A3N6RWE4_9GAMM</name>
<evidence type="ECO:0000256" key="6">
    <source>
        <dbReference type="ARBA" id="ARBA00023239"/>
    </source>
</evidence>
<dbReference type="OrthoDB" id="9800909at2"/>
<sequence length="164" mass="18545">MKLQQFNQASAAEARTLIAHCVALEDWITALVAQRPYHTVERLLQRSDALARQWEGAVLSQALSAHPRIGERGQGRGKEVQLSAGEQSGVNADDDRLKQALHVGNIAYERRFGRVFLIRAKGRSGEEILAELHRRLDNDAQQEQQEALAQLREITLLRLKETFR</sequence>
<dbReference type="InterPro" id="IPR017595">
    <property type="entry name" value="OHCU_decarboxylase-2"/>
</dbReference>
<dbReference type="GO" id="GO:0006144">
    <property type="term" value="P:purine nucleobase metabolic process"/>
    <property type="evidence" value="ECO:0007669"/>
    <property type="project" value="UniProtKB-KW"/>
</dbReference>
<dbReference type="Proteomes" id="UP000279457">
    <property type="component" value="Unassembled WGS sequence"/>
</dbReference>
<dbReference type="PANTHER" id="PTHR43466:SF1">
    <property type="entry name" value="2-OXO-4-HYDROXY-4-CARBOXY-5-UREIDOIMIDAZOLINE DECARBOXYLASE-RELATED"/>
    <property type="match status" value="1"/>
</dbReference>
<dbReference type="Pfam" id="PF09349">
    <property type="entry name" value="OHCU_decarbox"/>
    <property type="match status" value="1"/>
</dbReference>
<evidence type="ECO:0000256" key="5">
    <source>
        <dbReference type="ARBA" id="ARBA00022793"/>
    </source>
</evidence>
<dbReference type="SUPFAM" id="SSF158694">
    <property type="entry name" value="UraD-Like"/>
    <property type="match status" value="1"/>
</dbReference>
<feature type="region of interest" description="Disordered" evidence="7">
    <location>
        <begin position="69"/>
        <end position="89"/>
    </location>
</feature>
<evidence type="ECO:0000256" key="1">
    <source>
        <dbReference type="ARBA" id="ARBA00001163"/>
    </source>
</evidence>
<feature type="domain" description="Oxo-4-hydroxy-4-carboxy-5-ureidoimidazoline decarboxylase" evidence="8">
    <location>
        <begin position="7"/>
        <end position="160"/>
    </location>
</feature>
<evidence type="ECO:0000259" key="8">
    <source>
        <dbReference type="Pfam" id="PF09349"/>
    </source>
</evidence>
<dbReference type="RefSeq" id="WP_124234571.1">
    <property type="nucleotide sequence ID" value="NZ_RHHM01000018.1"/>
</dbReference>
<dbReference type="GO" id="GO:0051997">
    <property type="term" value="F:2-oxo-4-hydroxy-4-carboxy-5-ureidoimidazoline decarboxylase activity"/>
    <property type="evidence" value="ECO:0007669"/>
    <property type="project" value="UniProtKB-EC"/>
</dbReference>
<reference evidence="9 10" key="1">
    <citation type="submission" date="2018-10" db="EMBL/GenBank/DDBJ databases">
        <title>Draft genome sequence for the type isolate of Erwinia psidii, agent causal of bacterial blight in guava (Psidium guajava) and wilt and die-back of Eucalyptus spp.</title>
        <authorList>
            <person name="Hermenegildo P.S."/>
            <person name="Santos S.A."/>
            <person name="Guimaraes L.M.S."/>
            <person name="Vidigal P.M.P."/>
            <person name="Pereira I.C."/>
            <person name="Badel J.L."/>
            <person name="Alfenas-Zerbini P."/>
            <person name="Ferreira M.A.S.V."/>
            <person name="Alfenas A.C."/>
        </authorList>
    </citation>
    <scope>NUCLEOTIDE SEQUENCE [LARGE SCALE GENOMIC DNA]</scope>
    <source>
        <strain evidence="9 10">IBSBF 435</strain>
    </source>
</reference>
<keyword evidence="10" id="KW-1185">Reference proteome</keyword>
<evidence type="ECO:0000256" key="4">
    <source>
        <dbReference type="ARBA" id="ARBA00022631"/>
    </source>
</evidence>
<dbReference type="NCBIfam" id="NF010372">
    <property type="entry name" value="PRK13798.1"/>
    <property type="match status" value="1"/>
</dbReference>
<dbReference type="EMBL" id="RHHM01000018">
    <property type="protein sequence ID" value="RQM36667.1"/>
    <property type="molecule type" value="Genomic_DNA"/>
</dbReference>
<dbReference type="PANTHER" id="PTHR43466">
    <property type="entry name" value="2-OXO-4-HYDROXY-4-CARBOXY-5-UREIDOIMIDAZOLINE DECARBOXYLASE-RELATED"/>
    <property type="match status" value="1"/>
</dbReference>
<evidence type="ECO:0000256" key="3">
    <source>
        <dbReference type="ARBA" id="ARBA00012257"/>
    </source>
</evidence>
<keyword evidence="6 9" id="KW-0456">Lyase</keyword>
<dbReference type="InterPro" id="IPR018020">
    <property type="entry name" value="OHCU_decarboxylase"/>
</dbReference>
<evidence type="ECO:0000256" key="2">
    <source>
        <dbReference type="ARBA" id="ARBA00004754"/>
    </source>
</evidence>
<dbReference type="GO" id="GO:0019628">
    <property type="term" value="P:urate catabolic process"/>
    <property type="evidence" value="ECO:0007669"/>
    <property type="project" value="TreeGrafter"/>
</dbReference>
<organism evidence="9 10">
    <name type="scientific">Erwinia psidii</name>
    <dbReference type="NCBI Taxonomy" id="69224"/>
    <lineage>
        <taxon>Bacteria</taxon>
        <taxon>Pseudomonadati</taxon>
        <taxon>Pseudomonadota</taxon>
        <taxon>Gammaproteobacteria</taxon>
        <taxon>Enterobacterales</taxon>
        <taxon>Erwiniaceae</taxon>
        <taxon>Erwinia</taxon>
    </lineage>
</organism>
<comment type="catalytic activity">
    <reaction evidence="1">
        <text>5-hydroxy-2-oxo-4-ureido-2,5-dihydro-1H-imidazole-5-carboxylate + H(+) = (S)-allantoin + CO2</text>
        <dbReference type="Rhea" id="RHEA:26301"/>
        <dbReference type="ChEBI" id="CHEBI:15378"/>
        <dbReference type="ChEBI" id="CHEBI:15678"/>
        <dbReference type="ChEBI" id="CHEBI:16526"/>
        <dbReference type="ChEBI" id="CHEBI:58639"/>
        <dbReference type="EC" id="4.1.1.97"/>
    </reaction>
</comment>
<dbReference type="AlphaFoldDB" id="A0A3N6RWE4"/>
<dbReference type="InterPro" id="IPR036778">
    <property type="entry name" value="OHCU_decarboxylase_sf"/>
</dbReference>
<accession>A0A3N6RWE4</accession>
<dbReference type="NCBIfam" id="TIGR03180">
    <property type="entry name" value="UraD_2"/>
    <property type="match status" value="1"/>
</dbReference>
<protein>
    <recommendedName>
        <fullName evidence="3">2-oxo-4-hydroxy-4-carboxy-5-ureidoimidazoline decarboxylase</fullName>
        <ecNumber evidence="3">4.1.1.97</ecNumber>
    </recommendedName>
</protein>
<dbReference type="Gene3D" id="1.10.3330.10">
    <property type="entry name" value="Oxo-4-hydroxy-4-carboxy-5-ureidoimidazoline decarboxylase"/>
    <property type="match status" value="1"/>
</dbReference>
<keyword evidence="5" id="KW-0210">Decarboxylase</keyword>
<proteinExistence type="predicted"/>
<evidence type="ECO:0000313" key="9">
    <source>
        <dbReference type="EMBL" id="RQM36667.1"/>
    </source>
</evidence>
<dbReference type="EC" id="4.1.1.97" evidence="3"/>
<comment type="caution">
    <text evidence="9">The sequence shown here is derived from an EMBL/GenBank/DDBJ whole genome shotgun (WGS) entry which is preliminary data.</text>
</comment>
<feature type="compositionally biased region" description="Basic and acidic residues" evidence="7">
    <location>
        <begin position="69"/>
        <end position="79"/>
    </location>
</feature>
<comment type="pathway">
    <text evidence="2">Purine metabolism; urate degradation; (S)-allantoin from urate: step 3/3.</text>
</comment>
<keyword evidence="4" id="KW-0659">Purine metabolism</keyword>
<evidence type="ECO:0000256" key="7">
    <source>
        <dbReference type="SAM" id="MobiDB-lite"/>
    </source>
</evidence>
<gene>
    <name evidence="9" type="primary">uraD</name>
    <name evidence="9" type="ORF">EB241_19015</name>
</gene>